<gene>
    <name evidence="3" type="ORF">EZS27_029548</name>
</gene>
<dbReference type="AlphaFoldDB" id="A0A5J4QFF3"/>
<accession>A0A5J4QFF3</accession>
<dbReference type="Gene3D" id="3.90.1150.10">
    <property type="entry name" value="Aspartate Aminotransferase, domain 1"/>
    <property type="match status" value="1"/>
</dbReference>
<dbReference type="PROSITE" id="PS00868">
    <property type="entry name" value="CYS_MET_METAB_PP"/>
    <property type="match status" value="1"/>
</dbReference>
<dbReference type="SUPFAM" id="SSF53383">
    <property type="entry name" value="PLP-dependent transferases"/>
    <property type="match status" value="1"/>
</dbReference>
<dbReference type="Gene3D" id="3.40.640.10">
    <property type="entry name" value="Type I PLP-dependent aspartate aminotransferase-like (Major domain)"/>
    <property type="match status" value="1"/>
</dbReference>
<dbReference type="Pfam" id="PF01053">
    <property type="entry name" value="Cys_Met_Meta_PP"/>
    <property type="match status" value="1"/>
</dbReference>
<dbReference type="GO" id="GO:0005737">
    <property type="term" value="C:cytoplasm"/>
    <property type="evidence" value="ECO:0007669"/>
    <property type="project" value="TreeGrafter"/>
</dbReference>
<name>A0A5J4QFF3_9ZZZZ</name>
<dbReference type="PANTHER" id="PTHR11808">
    <property type="entry name" value="TRANS-SULFURATION ENZYME FAMILY MEMBER"/>
    <property type="match status" value="1"/>
</dbReference>
<dbReference type="EMBL" id="SNRY01003508">
    <property type="protein sequence ID" value="KAA6320716.1"/>
    <property type="molecule type" value="Genomic_DNA"/>
</dbReference>
<proteinExistence type="predicted"/>
<dbReference type="GO" id="GO:0019346">
    <property type="term" value="P:transsulfuration"/>
    <property type="evidence" value="ECO:0007669"/>
    <property type="project" value="InterPro"/>
</dbReference>
<dbReference type="PANTHER" id="PTHR11808:SF80">
    <property type="entry name" value="CYSTATHIONINE GAMMA-LYASE"/>
    <property type="match status" value="1"/>
</dbReference>
<dbReference type="CDD" id="cd00614">
    <property type="entry name" value="CGS_like"/>
    <property type="match status" value="1"/>
</dbReference>
<evidence type="ECO:0000313" key="3">
    <source>
        <dbReference type="EMBL" id="KAA6320716.1"/>
    </source>
</evidence>
<dbReference type="InterPro" id="IPR054542">
    <property type="entry name" value="Cys_met_metab_PP"/>
</dbReference>
<keyword evidence="3" id="KW-0456">Lyase</keyword>
<dbReference type="GO" id="GO:0018826">
    <property type="term" value="F:methionine gamma-lyase activity"/>
    <property type="evidence" value="ECO:0007669"/>
    <property type="project" value="UniProtKB-EC"/>
</dbReference>
<dbReference type="EC" id="4.4.1.11" evidence="3"/>
<evidence type="ECO:0000256" key="1">
    <source>
        <dbReference type="ARBA" id="ARBA00001933"/>
    </source>
</evidence>
<dbReference type="PIRSF" id="PIRSF001434">
    <property type="entry name" value="CGS"/>
    <property type="match status" value="1"/>
</dbReference>
<reference evidence="3" key="1">
    <citation type="submission" date="2019-03" db="EMBL/GenBank/DDBJ databases">
        <title>Single cell metagenomics reveals metabolic interactions within the superorganism composed of flagellate Streblomastix strix and complex community of Bacteroidetes bacteria on its surface.</title>
        <authorList>
            <person name="Treitli S.C."/>
            <person name="Kolisko M."/>
            <person name="Husnik F."/>
            <person name="Keeling P."/>
            <person name="Hampl V."/>
        </authorList>
    </citation>
    <scope>NUCLEOTIDE SEQUENCE</scope>
    <source>
        <strain evidence="3">STM</strain>
    </source>
</reference>
<dbReference type="InterPro" id="IPR015422">
    <property type="entry name" value="PyrdxlP-dep_Trfase_small"/>
</dbReference>
<dbReference type="FunFam" id="3.40.640.10:FF:000046">
    <property type="entry name" value="Cystathionine gamma-lyase"/>
    <property type="match status" value="1"/>
</dbReference>
<protein>
    <submittedName>
        <fullName evidence="3">L-methionine gamma-lyase</fullName>
        <ecNumber evidence="3">4.4.1.11</ecNumber>
    </submittedName>
</protein>
<dbReference type="GO" id="GO:0030170">
    <property type="term" value="F:pyridoxal phosphate binding"/>
    <property type="evidence" value="ECO:0007669"/>
    <property type="project" value="InterPro"/>
</dbReference>
<comment type="cofactor">
    <cofactor evidence="1">
        <name>pyridoxal 5'-phosphate</name>
        <dbReference type="ChEBI" id="CHEBI:597326"/>
    </cofactor>
</comment>
<comment type="caution">
    <text evidence="3">The sequence shown here is derived from an EMBL/GenBank/DDBJ whole genome shotgun (WGS) entry which is preliminary data.</text>
</comment>
<dbReference type="InterPro" id="IPR015424">
    <property type="entry name" value="PyrdxlP-dep_Trfase"/>
</dbReference>
<sequence>MEKNFSSKLIHLGDKFGESVSRSKSIPIAMTSVFAFDDVESLDQVYEGEAKGYIYTRNGNPVHDALCEIMYSIEEGEGALAYSSGMGAISLSIISQVKSGDHIIAANVLYGGSFQFIKTELARFNISVTFVDLVNEDITPYFQPNTKVVYAETISNPTMEAIDLKAIAEISHKHGAKLIVDNSFATPIICQPLLLGVDIVVYSATKYIGGHSDVTAGIVVSDKKTIGQIYTSGLLFGPTLSPFDGWLLIRSLRTLELRMKQHSHNALKLAEYFETNPQISAVYYPGLTSSPTHPIAERLFNNNLFGGMLSIDLAGGERHAYELLHNLETIKFVPSLAGVSTSTSYPAKTSHRSLNDEELRKANISKGLIRVSVGLEDINDIIDEFDRAIAKMK</sequence>
<keyword evidence="2" id="KW-0663">Pyridoxal phosphate</keyword>
<organism evidence="3">
    <name type="scientific">termite gut metagenome</name>
    <dbReference type="NCBI Taxonomy" id="433724"/>
    <lineage>
        <taxon>unclassified sequences</taxon>
        <taxon>metagenomes</taxon>
        <taxon>organismal metagenomes</taxon>
    </lineage>
</organism>
<dbReference type="InterPro" id="IPR000277">
    <property type="entry name" value="Cys/Met-Metab_PyrdxlP-dep_enz"/>
</dbReference>
<evidence type="ECO:0000256" key="2">
    <source>
        <dbReference type="ARBA" id="ARBA00022898"/>
    </source>
</evidence>
<dbReference type="InterPro" id="IPR015421">
    <property type="entry name" value="PyrdxlP-dep_Trfase_major"/>
</dbReference>